<sequence>MKTIMFADDIADLQPCVATIGFFDGVHRGHRFLLGHVSEMAHEKGIESTVITFDRHPREILNSDFQPRLLSTLEEKVFLLSKTGMDNCVVLPFSEKMAGLSARDFISDILSARINVRTLIVGYDNRFGHNRSEGFEDYVRYGRETDVEVRQWKPYVMEEVSISSSVVRSFLMEGEVEMAERCLGYPYTIVGRVIHGEHVGTELGFPTANIVVLEPRKLIPSPGVYAVRVRLDSGEYRNGMMNIGMRPTFDGNRMTLEVHLFRFCGDIYGECMAVSFVRRLRSEKKFRSPAELIGQLRKDKEMAEACFGE</sequence>
<organism evidence="17 18">
    <name type="scientific">Xylanibacter muris</name>
    <dbReference type="NCBI Taxonomy" id="2736290"/>
    <lineage>
        <taxon>Bacteria</taxon>
        <taxon>Pseudomonadati</taxon>
        <taxon>Bacteroidota</taxon>
        <taxon>Bacteroidia</taxon>
        <taxon>Bacteroidales</taxon>
        <taxon>Prevotellaceae</taxon>
        <taxon>Xylanibacter</taxon>
    </lineage>
</organism>
<keyword evidence="8 15" id="KW-0547">Nucleotide-binding</keyword>
<keyword evidence="12" id="KW-0511">Multifunctional enzyme</keyword>
<dbReference type="Gene3D" id="2.40.30.30">
    <property type="entry name" value="Riboflavin kinase-like"/>
    <property type="match status" value="1"/>
</dbReference>
<evidence type="ECO:0000256" key="10">
    <source>
        <dbReference type="ARBA" id="ARBA00022827"/>
    </source>
</evidence>
<accession>A0ABX2AMS6</accession>
<evidence type="ECO:0000259" key="16">
    <source>
        <dbReference type="SMART" id="SM00904"/>
    </source>
</evidence>
<keyword evidence="4 15" id="KW-0285">Flavoprotein</keyword>
<dbReference type="SUPFAM" id="SSF52374">
    <property type="entry name" value="Nucleotidylyl transferase"/>
    <property type="match status" value="1"/>
</dbReference>
<dbReference type="InterPro" id="IPR023465">
    <property type="entry name" value="Riboflavin_kinase_dom_sf"/>
</dbReference>
<dbReference type="NCBIfam" id="TIGR00083">
    <property type="entry name" value="ribF"/>
    <property type="match status" value="1"/>
</dbReference>
<keyword evidence="11 15" id="KW-0067">ATP-binding</keyword>
<evidence type="ECO:0000256" key="5">
    <source>
        <dbReference type="ARBA" id="ARBA00022643"/>
    </source>
</evidence>
<evidence type="ECO:0000256" key="9">
    <source>
        <dbReference type="ARBA" id="ARBA00022777"/>
    </source>
</evidence>
<dbReference type="NCBIfam" id="NF004162">
    <property type="entry name" value="PRK05627.1-5"/>
    <property type="match status" value="1"/>
</dbReference>
<keyword evidence="5 15" id="KW-0288">FMN</keyword>
<evidence type="ECO:0000256" key="13">
    <source>
        <dbReference type="ARBA" id="ARBA00047880"/>
    </source>
</evidence>
<evidence type="ECO:0000256" key="6">
    <source>
        <dbReference type="ARBA" id="ARBA00022679"/>
    </source>
</evidence>
<gene>
    <name evidence="17" type="ORF">HPS56_09325</name>
</gene>
<comment type="catalytic activity">
    <reaction evidence="14 15">
        <text>FMN + ATP + H(+) = FAD + diphosphate</text>
        <dbReference type="Rhea" id="RHEA:17237"/>
        <dbReference type="ChEBI" id="CHEBI:15378"/>
        <dbReference type="ChEBI" id="CHEBI:30616"/>
        <dbReference type="ChEBI" id="CHEBI:33019"/>
        <dbReference type="ChEBI" id="CHEBI:57692"/>
        <dbReference type="ChEBI" id="CHEBI:58210"/>
        <dbReference type="EC" id="2.7.7.2"/>
    </reaction>
</comment>
<dbReference type="SUPFAM" id="SSF82114">
    <property type="entry name" value="Riboflavin kinase-like"/>
    <property type="match status" value="1"/>
</dbReference>
<evidence type="ECO:0000313" key="18">
    <source>
        <dbReference type="Proteomes" id="UP000714420"/>
    </source>
</evidence>
<comment type="pathway">
    <text evidence="3 15">Cofactor biosynthesis; FMN biosynthesis; FMN from riboflavin (ATP route): step 1/1.</text>
</comment>
<dbReference type="CDD" id="cd02064">
    <property type="entry name" value="FAD_synthetase_N"/>
    <property type="match status" value="1"/>
</dbReference>
<dbReference type="RefSeq" id="WP_172275866.1">
    <property type="nucleotide sequence ID" value="NZ_CASGMU010000013.1"/>
</dbReference>
<dbReference type="Pfam" id="PF01687">
    <property type="entry name" value="Flavokinase"/>
    <property type="match status" value="1"/>
</dbReference>
<dbReference type="GO" id="GO:0008531">
    <property type="term" value="F:riboflavin kinase activity"/>
    <property type="evidence" value="ECO:0007669"/>
    <property type="project" value="UniProtKB-EC"/>
</dbReference>
<comment type="function">
    <text evidence="1">Catalyzes the phosphorylation of riboflavin to FMN followed by the adenylation of FMN to FAD.</text>
</comment>
<dbReference type="InterPro" id="IPR002606">
    <property type="entry name" value="Riboflavin_kinase_bac"/>
</dbReference>
<keyword evidence="7 15" id="KW-0548">Nucleotidyltransferase</keyword>
<dbReference type="PIRSF" id="PIRSF004491">
    <property type="entry name" value="FAD_Synth"/>
    <property type="match status" value="1"/>
</dbReference>
<dbReference type="GO" id="GO:0003919">
    <property type="term" value="F:FMN adenylyltransferase activity"/>
    <property type="evidence" value="ECO:0007669"/>
    <property type="project" value="UniProtKB-EC"/>
</dbReference>
<reference evidence="17 18" key="1">
    <citation type="submission" date="2020-05" db="EMBL/GenBank/DDBJ databases">
        <title>Distinct polysaccharide utilization as determinants for interspecies competition between intestinal Prevotella spp.</title>
        <authorList>
            <person name="Galvez E.J.C."/>
            <person name="Iljazovic A."/>
            <person name="Strowig T."/>
        </authorList>
    </citation>
    <scope>NUCLEOTIDE SEQUENCE [LARGE SCALE GENOMIC DNA]</scope>
    <source>
        <strain evidence="17 18">PMUR</strain>
    </source>
</reference>
<dbReference type="PANTHER" id="PTHR22749:SF6">
    <property type="entry name" value="RIBOFLAVIN KINASE"/>
    <property type="match status" value="1"/>
</dbReference>
<dbReference type="InterPro" id="IPR015864">
    <property type="entry name" value="FAD_synthase"/>
</dbReference>
<keyword evidence="18" id="KW-1185">Reference proteome</keyword>
<evidence type="ECO:0000256" key="14">
    <source>
        <dbReference type="ARBA" id="ARBA00049494"/>
    </source>
</evidence>
<comment type="catalytic activity">
    <reaction evidence="13 15">
        <text>riboflavin + ATP = FMN + ADP + H(+)</text>
        <dbReference type="Rhea" id="RHEA:14357"/>
        <dbReference type="ChEBI" id="CHEBI:15378"/>
        <dbReference type="ChEBI" id="CHEBI:30616"/>
        <dbReference type="ChEBI" id="CHEBI:57986"/>
        <dbReference type="ChEBI" id="CHEBI:58210"/>
        <dbReference type="ChEBI" id="CHEBI:456216"/>
        <dbReference type="EC" id="2.7.1.26"/>
    </reaction>
</comment>
<keyword evidence="9 15" id="KW-0418">Kinase</keyword>
<dbReference type="PANTHER" id="PTHR22749">
    <property type="entry name" value="RIBOFLAVIN KINASE/FMN ADENYLYLTRANSFERASE"/>
    <property type="match status" value="1"/>
</dbReference>
<evidence type="ECO:0000256" key="3">
    <source>
        <dbReference type="ARBA" id="ARBA00005201"/>
    </source>
</evidence>
<dbReference type="Gene3D" id="3.40.50.620">
    <property type="entry name" value="HUPs"/>
    <property type="match status" value="1"/>
</dbReference>
<evidence type="ECO:0000256" key="4">
    <source>
        <dbReference type="ARBA" id="ARBA00022630"/>
    </source>
</evidence>
<dbReference type="Pfam" id="PF06574">
    <property type="entry name" value="FAD_syn"/>
    <property type="match status" value="1"/>
</dbReference>
<evidence type="ECO:0000256" key="1">
    <source>
        <dbReference type="ARBA" id="ARBA00002121"/>
    </source>
</evidence>
<keyword evidence="10 15" id="KW-0274">FAD</keyword>
<evidence type="ECO:0000256" key="15">
    <source>
        <dbReference type="PIRNR" id="PIRNR004491"/>
    </source>
</evidence>
<dbReference type="EC" id="2.7.7.2" evidence="15"/>
<keyword evidence="6 15" id="KW-0808">Transferase</keyword>
<dbReference type="NCBIfam" id="NF004160">
    <property type="entry name" value="PRK05627.1-3"/>
    <property type="match status" value="1"/>
</dbReference>
<dbReference type="Proteomes" id="UP000714420">
    <property type="component" value="Unassembled WGS sequence"/>
</dbReference>
<dbReference type="InterPro" id="IPR015865">
    <property type="entry name" value="Riboflavin_kinase_bac/euk"/>
</dbReference>
<proteinExistence type="inferred from homology"/>
<dbReference type="EC" id="2.7.1.26" evidence="15"/>
<dbReference type="SMART" id="SM00904">
    <property type="entry name" value="Flavokinase"/>
    <property type="match status" value="1"/>
</dbReference>
<feature type="domain" description="Riboflavin kinase" evidence="16">
    <location>
        <begin position="182"/>
        <end position="308"/>
    </location>
</feature>
<evidence type="ECO:0000313" key="17">
    <source>
        <dbReference type="EMBL" id="NPD92536.1"/>
    </source>
</evidence>
<comment type="caution">
    <text evidence="17">The sequence shown here is derived from an EMBL/GenBank/DDBJ whole genome shotgun (WGS) entry which is preliminary data.</text>
</comment>
<comment type="pathway">
    <text evidence="2 15">Cofactor biosynthesis; FAD biosynthesis; FAD from FMN: step 1/1.</text>
</comment>
<evidence type="ECO:0000256" key="8">
    <source>
        <dbReference type="ARBA" id="ARBA00022741"/>
    </source>
</evidence>
<comment type="similarity">
    <text evidence="15">Belongs to the ribF family.</text>
</comment>
<evidence type="ECO:0000256" key="7">
    <source>
        <dbReference type="ARBA" id="ARBA00022695"/>
    </source>
</evidence>
<dbReference type="InterPro" id="IPR014729">
    <property type="entry name" value="Rossmann-like_a/b/a_fold"/>
</dbReference>
<name>A0ABX2AMS6_9BACT</name>
<evidence type="ECO:0000256" key="11">
    <source>
        <dbReference type="ARBA" id="ARBA00022840"/>
    </source>
</evidence>
<evidence type="ECO:0000256" key="2">
    <source>
        <dbReference type="ARBA" id="ARBA00004726"/>
    </source>
</evidence>
<dbReference type="EMBL" id="JABKKF010000009">
    <property type="protein sequence ID" value="NPD92536.1"/>
    <property type="molecule type" value="Genomic_DNA"/>
</dbReference>
<evidence type="ECO:0000256" key="12">
    <source>
        <dbReference type="ARBA" id="ARBA00023268"/>
    </source>
</evidence>
<dbReference type="InterPro" id="IPR023468">
    <property type="entry name" value="Riboflavin_kinase"/>
</dbReference>
<protein>
    <recommendedName>
        <fullName evidence="15">Riboflavin biosynthesis protein</fullName>
    </recommendedName>
    <domain>
        <recommendedName>
            <fullName evidence="15">Riboflavin kinase</fullName>
            <ecNumber evidence="15">2.7.1.26</ecNumber>
        </recommendedName>
        <alternativeName>
            <fullName evidence="15">Flavokinase</fullName>
        </alternativeName>
    </domain>
    <domain>
        <recommendedName>
            <fullName evidence="15">FMN adenylyltransferase</fullName>
            <ecNumber evidence="15">2.7.7.2</ecNumber>
        </recommendedName>
        <alternativeName>
            <fullName evidence="15">FAD pyrophosphorylase</fullName>
        </alternativeName>
        <alternativeName>
            <fullName evidence="15">FAD synthase</fullName>
        </alternativeName>
    </domain>
</protein>